<feature type="compositionally biased region" description="Polar residues" evidence="1">
    <location>
        <begin position="101"/>
        <end position="117"/>
    </location>
</feature>
<dbReference type="Proteomes" id="UP001492380">
    <property type="component" value="Unassembled WGS sequence"/>
</dbReference>
<gene>
    <name evidence="2" type="ORF">HDK90DRAFT_173718</name>
</gene>
<keyword evidence="3" id="KW-1185">Reference proteome</keyword>
<reference evidence="2 3" key="1">
    <citation type="submission" date="2024-04" db="EMBL/GenBank/DDBJ databases">
        <title>Phyllosticta paracitricarpa is synonymous to the EU quarantine fungus P. citricarpa based on phylogenomic analyses.</title>
        <authorList>
            <consortium name="Lawrence Berkeley National Laboratory"/>
            <person name="Van Ingen-Buijs V.A."/>
            <person name="Van Westerhoven A.C."/>
            <person name="Haridas S."/>
            <person name="Skiadas P."/>
            <person name="Martin F."/>
            <person name="Groenewald J.Z."/>
            <person name="Crous P.W."/>
            <person name="Seidl M.F."/>
        </authorList>
    </citation>
    <scope>NUCLEOTIDE SEQUENCE [LARGE SCALE GENOMIC DNA]</scope>
    <source>
        <strain evidence="2 3">CBS 123374</strain>
    </source>
</reference>
<evidence type="ECO:0000313" key="2">
    <source>
        <dbReference type="EMBL" id="KAK8240129.1"/>
    </source>
</evidence>
<organism evidence="2 3">
    <name type="scientific">Phyllosticta capitalensis</name>
    <dbReference type="NCBI Taxonomy" id="121624"/>
    <lineage>
        <taxon>Eukaryota</taxon>
        <taxon>Fungi</taxon>
        <taxon>Dikarya</taxon>
        <taxon>Ascomycota</taxon>
        <taxon>Pezizomycotina</taxon>
        <taxon>Dothideomycetes</taxon>
        <taxon>Dothideomycetes incertae sedis</taxon>
        <taxon>Botryosphaeriales</taxon>
        <taxon>Phyllostictaceae</taxon>
        <taxon>Phyllosticta</taxon>
    </lineage>
</organism>
<evidence type="ECO:0000313" key="3">
    <source>
        <dbReference type="Proteomes" id="UP001492380"/>
    </source>
</evidence>
<comment type="caution">
    <text evidence="2">The sequence shown here is derived from an EMBL/GenBank/DDBJ whole genome shotgun (WGS) entry which is preliminary data.</text>
</comment>
<feature type="region of interest" description="Disordered" evidence="1">
    <location>
        <begin position="95"/>
        <end position="121"/>
    </location>
</feature>
<protein>
    <submittedName>
        <fullName evidence="2">Uncharacterized protein</fullName>
    </submittedName>
</protein>
<name>A0ABR1YVA0_9PEZI</name>
<sequence length="239" mass="26643">MMQGKLRESSCFVSAGRRASCPRGDVLHVRRAKHVVSVSSCGQLYSWFDQPTSSQHSVSYYKLNPRCEKMSGMQRLRSSIQFDSVYPTRISNQREIRRAPSSKNARLPNRQTTSPTDFTRLGLSPDGDGGRFWVGCTADSGKIAFLFSRRCARTCGLIVCTVRPRDRSTIKSSAVRPSVYRRQRESLVPQPKAPLCRALRFVCGYAFCCPLAENSLPSRLGSGVNLARTAPKKVKQACL</sequence>
<evidence type="ECO:0000256" key="1">
    <source>
        <dbReference type="SAM" id="MobiDB-lite"/>
    </source>
</evidence>
<proteinExistence type="predicted"/>
<dbReference type="EMBL" id="JBBWRZ010000003">
    <property type="protein sequence ID" value="KAK8240129.1"/>
    <property type="molecule type" value="Genomic_DNA"/>
</dbReference>
<accession>A0ABR1YVA0</accession>